<keyword evidence="2" id="KW-1185">Reference proteome</keyword>
<gene>
    <name evidence="1" type="ORF">K7G82_27555</name>
</gene>
<accession>A0ABS7PXL1</accession>
<proteinExistence type="predicted"/>
<sequence length="150" mass="17049">MLQSVPFPHAGSSALLAGQPVKIHQWNRDGSAVVITDRGTRRAQPDELSPPAEPTLFERWLADRVVPRIHPANLDIDEQARTPATDVLSDYMNWLSKNGGHAEDYPTSEYAFRRMMLEKGHRIVRGFWRRPGDTHARSRILFKLALKTVL</sequence>
<dbReference type="EMBL" id="JAINVV010000014">
    <property type="protein sequence ID" value="MBY8826088.1"/>
    <property type="molecule type" value="Genomic_DNA"/>
</dbReference>
<name>A0ABS7PXL1_9SPHN</name>
<dbReference type="Proteomes" id="UP000706039">
    <property type="component" value="Unassembled WGS sequence"/>
</dbReference>
<evidence type="ECO:0000313" key="2">
    <source>
        <dbReference type="Proteomes" id="UP000706039"/>
    </source>
</evidence>
<comment type="caution">
    <text evidence="1">The sequence shown here is derived from an EMBL/GenBank/DDBJ whole genome shotgun (WGS) entry which is preliminary data.</text>
</comment>
<reference evidence="1 2" key="1">
    <citation type="submission" date="2021-08" db="EMBL/GenBank/DDBJ databases">
        <authorList>
            <person name="Tuo L."/>
        </authorList>
    </citation>
    <scope>NUCLEOTIDE SEQUENCE [LARGE SCALE GENOMIC DNA]</scope>
    <source>
        <strain evidence="1 2">JCM 31229</strain>
    </source>
</reference>
<protein>
    <submittedName>
        <fullName evidence="1">Uncharacterized protein</fullName>
    </submittedName>
</protein>
<evidence type="ECO:0000313" key="1">
    <source>
        <dbReference type="EMBL" id="MBY8826088.1"/>
    </source>
</evidence>
<organism evidence="1 2">
    <name type="scientific">Sphingomonas colocasiae</name>
    <dbReference type="NCBI Taxonomy" id="1848973"/>
    <lineage>
        <taxon>Bacteria</taxon>
        <taxon>Pseudomonadati</taxon>
        <taxon>Pseudomonadota</taxon>
        <taxon>Alphaproteobacteria</taxon>
        <taxon>Sphingomonadales</taxon>
        <taxon>Sphingomonadaceae</taxon>
        <taxon>Sphingomonas</taxon>
    </lineage>
</organism>
<dbReference type="RefSeq" id="WP_222993389.1">
    <property type="nucleotide sequence ID" value="NZ_JAINVV010000014.1"/>
</dbReference>